<dbReference type="SMART" id="SM01065">
    <property type="entry name" value="CBM_2"/>
    <property type="match status" value="1"/>
</dbReference>
<evidence type="ECO:0000313" key="3">
    <source>
        <dbReference type="EMBL" id="GAA4831206.1"/>
    </source>
</evidence>
<dbReference type="PROSITE" id="PS51166">
    <property type="entry name" value="CBM20"/>
    <property type="match status" value="1"/>
</dbReference>
<evidence type="ECO:0000313" key="4">
    <source>
        <dbReference type="Proteomes" id="UP001500298"/>
    </source>
</evidence>
<keyword evidence="3" id="KW-0378">Hydrolase</keyword>
<dbReference type="SUPFAM" id="SSF53474">
    <property type="entry name" value="alpha/beta-Hydrolases"/>
    <property type="match status" value="1"/>
</dbReference>
<dbReference type="PROSITE" id="PS51257">
    <property type="entry name" value="PROKAR_LIPOPROTEIN"/>
    <property type="match status" value="1"/>
</dbReference>
<dbReference type="RefSeq" id="WP_345370693.1">
    <property type="nucleotide sequence ID" value="NZ_BAABJX010000024.1"/>
</dbReference>
<dbReference type="SUPFAM" id="SSF49452">
    <property type="entry name" value="Starch-binding domain-like"/>
    <property type="match status" value="1"/>
</dbReference>
<dbReference type="Gene3D" id="3.40.50.1820">
    <property type="entry name" value="alpha/beta hydrolase"/>
    <property type="match status" value="1"/>
</dbReference>
<dbReference type="InterPro" id="IPR000801">
    <property type="entry name" value="Esterase-like"/>
</dbReference>
<dbReference type="InterPro" id="IPR029058">
    <property type="entry name" value="AB_hydrolase_fold"/>
</dbReference>
<dbReference type="Pfam" id="PF00686">
    <property type="entry name" value="CBM_20"/>
    <property type="match status" value="1"/>
</dbReference>
<feature type="signal peptide" evidence="1">
    <location>
        <begin position="1"/>
        <end position="19"/>
    </location>
</feature>
<dbReference type="GO" id="GO:0016787">
    <property type="term" value="F:hydrolase activity"/>
    <property type="evidence" value="ECO:0007669"/>
    <property type="project" value="UniProtKB-KW"/>
</dbReference>
<reference evidence="4" key="1">
    <citation type="journal article" date="2019" name="Int. J. Syst. Evol. Microbiol.">
        <title>The Global Catalogue of Microorganisms (GCM) 10K type strain sequencing project: providing services to taxonomists for standard genome sequencing and annotation.</title>
        <authorList>
            <consortium name="The Broad Institute Genomics Platform"/>
            <consortium name="The Broad Institute Genome Sequencing Center for Infectious Disease"/>
            <person name="Wu L."/>
            <person name="Ma J."/>
        </authorList>
    </citation>
    <scope>NUCLEOTIDE SEQUENCE [LARGE SCALE GENOMIC DNA]</scope>
    <source>
        <strain evidence="4">JCM 18326</strain>
    </source>
</reference>
<sequence>MKSRIITALLLSIAFLASCDKKTDTVTVNIQVKAPTLSESDSIYITGNLSELGSWQADGRLMKHIGNGIWKTQLQLPKETIIEYKFTKGSWETEAAQSDGKPMENAVLTVAEDTLTTTLITHWRAGEALPIEGQITGDVAYHKQMTYEGILDRDVIVWLPPNYNNNPEQRYSVLYMQDGQNIVDPLTASYKVDWQIDETATRLVEEGQIEPIIVVGIYCTDKRTYEYTPGEGSDAYMAFVTEKLKPFIDQTYRTKTEREYTAVGGSSAGGLISMMLAWEYPEVFSKAICMSPAFKIKGDNITIDYVTPVKESYKKDLQLYIDNGGVGLEARLQPGVDAMIKVLKEKGFKEGVDLFYTVDQEAQHSEKYWAERMPNALLWLFGKEK</sequence>
<dbReference type="InterPro" id="IPR050583">
    <property type="entry name" value="Mycobacterial_A85_antigen"/>
</dbReference>
<dbReference type="InterPro" id="IPR002044">
    <property type="entry name" value="CBM20"/>
</dbReference>
<dbReference type="InterPro" id="IPR013784">
    <property type="entry name" value="Carb-bd-like_fold"/>
</dbReference>
<dbReference type="PANTHER" id="PTHR48098">
    <property type="entry name" value="ENTEROCHELIN ESTERASE-RELATED"/>
    <property type="match status" value="1"/>
</dbReference>
<protein>
    <submittedName>
        <fullName evidence="3">Alpha/beta hydrolase-fold protein</fullName>
    </submittedName>
</protein>
<feature type="domain" description="CBM20" evidence="2">
    <location>
        <begin position="20"/>
        <end position="125"/>
    </location>
</feature>
<keyword evidence="1" id="KW-0732">Signal</keyword>
<dbReference type="Pfam" id="PF00756">
    <property type="entry name" value="Esterase"/>
    <property type="match status" value="1"/>
</dbReference>
<dbReference type="PANTHER" id="PTHR48098:SF6">
    <property type="entry name" value="FERRI-BACILLIBACTIN ESTERASE BESA"/>
    <property type="match status" value="1"/>
</dbReference>
<gene>
    <name evidence="3" type="ORF">GCM10023331_15570</name>
</gene>
<proteinExistence type="predicted"/>
<accession>A0ABP9D749</accession>
<evidence type="ECO:0000259" key="2">
    <source>
        <dbReference type="PROSITE" id="PS51166"/>
    </source>
</evidence>
<name>A0ABP9D749_9BACT</name>
<feature type="chain" id="PRO_5045982459" evidence="1">
    <location>
        <begin position="20"/>
        <end position="385"/>
    </location>
</feature>
<dbReference type="EMBL" id="BAABJX010000024">
    <property type="protein sequence ID" value="GAA4831206.1"/>
    <property type="molecule type" value="Genomic_DNA"/>
</dbReference>
<comment type="caution">
    <text evidence="3">The sequence shown here is derived from an EMBL/GenBank/DDBJ whole genome shotgun (WGS) entry which is preliminary data.</text>
</comment>
<dbReference type="InterPro" id="IPR013783">
    <property type="entry name" value="Ig-like_fold"/>
</dbReference>
<dbReference type="Gene3D" id="2.60.40.10">
    <property type="entry name" value="Immunoglobulins"/>
    <property type="match status" value="1"/>
</dbReference>
<dbReference type="Proteomes" id="UP001500298">
    <property type="component" value="Unassembled WGS sequence"/>
</dbReference>
<keyword evidence="4" id="KW-1185">Reference proteome</keyword>
<organism evidence="3 4">
    <name type="scientific">Algivirga pacifica</name>
    <dbReference type="NCBI Taxonomy" id="1162670"/>
    <lineage>
        <taxon>Bacteria</taxon>
        <taxon>Pseudomonadati</taxon>
        <taxon>Bacteroidota</taxon>
        <taxon>Cytophagia</taxon>
        <taxon>Cytophagales</taxon>
        <taxon>Flammeovirgaceae</taxon>
        <taxon>Algivirga</taxon>
    </lineage>
</organism>
<evidence type="ECO:0000256" key="1">
    <source>
        <dbReference type="SAM" id="SignalP"/>
    </source>
</evidence>